<name>A0A445A465_ARAHY</name>
<evidence type="ECO:0000313" key="1">
    <source>
        <dbReference type="EMBL" id="RYR21243.1"/>
    </source>
</evidence>
<reference evidence="1 2" key="1">
    <citation type="submission" date="2019-01" db="EMBL/GenBank/DDBJ databases">
        <title>Sequencing of cultivated peanut Arachis hypogaea provides insights into genome evolution and oil improvement.</title>
        <authorList>
            <person name="Chen X."/>
        </authorList>
    </citation>
    <scope>NUCLEOTIDE SEQUENCE [LARGE SCALE GENOMIC DNA]</scope>
    <source>
        <strain evidence="2">cv. Fuhuasheng</strain>
        <tissue evidence="1">Leaves</tissue>
    </source>
</reference>
<protein>
    <submittedName>
        <fullName evidence="1">Uncharacterized protein</fullName>
    </submittedName>
</protein>
<gene>
    <name evidence="1" type="ORF">Ahy_B03g066531</name>
</gene>
<accession>A0A445A465</accession>
<organism evidence="1 2">
    <name type="scientific">Arachis hypogaea</name>
    <name type="common">Peanut</name>
    <dbReference type="NCBI Taxonomy" id="3818"/>
    <lineage>
        <taxon>Eukaryota</taxon>
        <taxon>Viridiplantae</taxon>
        <taxon>Streptophyta</taxon>
        <taxon>Embryophyta</taxon>
        <taxon>Tracheophyta</taxon>
        <taxon>Spermatophyta</taxon>
        <taxon>Magnoliopsida</taxon>
        <taxon>eudicotyledons</taxon>
        <taxon>Gunneridae</taxon>
        <taxon>Pentapetalae</taxon>
        <taxon>rosids</taxon>
        <taxon>fabids</taxon>
        <taxon>Fabales</taxon>
        <taxon>Fabaceae</taxon>
        <taxon>Papilionoideae</taxon>
        <taxon>50 kb inversion clade</taxon>
        <taxon>dalbergioids sensu lato</taxon>
        <taxon>Dalbergieae</taxon>
        <taxon>Pterocarpus clade</taxon>
        <taxon>Arachis</taxon>
    </lineage>
</organism>
<dbReference type="EMBL" id="SDMP01000013">
    <property type="protein sequence ID" value="RYR21243.1"/>
    <property type="molecule type" value="Genomic_DNA"/>
</dbReference>
<sequence>METQGKERKVGVAAEINECTTFHTTSYYEPCYICSSSQVPDNKLVPIISCPGVAMWQFMSPIADDT</sequence>
<comment type="caution">
    <text evidence="1">The sequence shown here is derived from an EMBL/GenBank/DDBJ whole genome shotgun (WGS) entry which is preliminary data.</text>
</comment>
<dbReference type="Proteomes" id="UP000289738">
    <property type="component" value="Chromosome B03"/>
</dbReference>
<proteinExistence type="predicted"/>
<dbReference type="AlphaFoldDB" id="A0A445A465"/>
<keyword evidence="2" id="KW-1185">Reference proteome</keyword>
<evidence type="ECO:0000313" key="2">
    <source>
        <dbReference type="Proteomes" id="UP000289738"/>
    </source>
</evidence>